<name>A0ABU9T326_9HYPH</name>
<comment type="caution">
    <text evidence="3">The sequence shown here is derived from an EMBL/GenBank/DDBJ whole genome shotgun (WGS) entry which is preliminary data.</text>
</comment>
<keyword evidence="4" id="KW-1185">Reference proteome</keyword>
<reference evidence="3 4" key="1">
    <citation type="submission" date="2024-03" db="EMBL/GenBank/DDBJ databases">
        <title>Community enrichment and isolation of bacterial strains for fucoidan degradation.</title>
        <authorList>
            <person name="Sichert A."/>
        </authorList>
    </citation>
    <scope>NUCLEOTIDE SEQUENCE [LARGE SCALE GENOMIC DNA]</scope>
    <source>
        <strain evidence="3 4">AS62</strain>
    </source>
</reference>
<dbReference type="PANTHER" id="PTHR42709:SF4">
    <property type="entry name" value="INNER MEMBRANE PROTEIN YQAA"/>
    <property type="match status" value="1"/>
</dbReference>
<feature type="transmembrane region" description="Helical" evidence="1">
    <location>
        <begin position="39"/>
        <end position="60"/>
    </location>
</feature>
<dbReference type="RefSeq" id="WP_342846139.1">
    <property type="nucleotide sequence ID" value="NZ_JBBMQO010000001.1"/>
</dbReference>
<feature type="domain" description="VTT" evidence="2">
    <location>
        <begin position="33"/>
        <end position="140"/>
    </location>
</feature>
<keyword evidence="1" id="KW-0812">Transmembrane</keyword>
<evidence type="ECO:0000256" key="1">
    <source>
        <dbReference type="SAM" id="Phobius"/>
    </source>
</evidence>
<dbReference type="InterPro" id="IPR032816">
    <property type="entry name" value="VTT_dom"/>
</dbReference>
<dbReference type="Pfam" id="PF09335">
    <property type="entry name" value="VTT_dom"/>
    <property type="match status" value="1"/>
</dbReference>
<evidence type="ECO:0000313" key="3">
    <source>
        <dbReference type="EMBL" id="MEM5500148.1"/>
    </source>
</evidence>
<keyword evidence="1" id="KW-0472">Membrane</keyword>
<accession>A0ABU9T326</accession>
<gene>
    <name evidence="3" type="ORF">WNY59_00950</name>
</gene>
<dbReference type="InterPro" id="IPR051311">
    <property type="entry name" value="DedA_domain"/>
</dbReference>
<sequence>MLISGYFGLFVASFLAATLLPAASELGLAGLYASQQYGIISLVLIASLGNTLGSISNWVIGRFIVRFKDRKWFPASPAQLEAAQHRYEKYGYWSLLLSWMPIIGDPITLIAGVLREPFWRFVLIVGFAKTMRYVVWAFFIMQIV</sequence>
<dbReference type="EMBL" id="JBBMQO010000001">
    <property type="protein sequence ID" value="MEM5500148.1"/>
    <property type="molecule type" value="Genomic_DNA"/>
</dbReference>
<protein>
    <submittedName>
        <fullName evidence="3">YqaA family protein</fullName>
    </submittedName>
</protein>
<proteinExistence type="predicted"/>
<evidence type="ECO:0000313" key="4">
    <source>
        <dbReference type="Proteomes" id="UP001477870"/>
    </source>
</evidence>
<feature type="transmembrane region" description="Helical" evidence="1">
    <location>
        <begin position="118"/>
        <end position="141"/>
    </location>
</feature>
<keyword evidence="1" id="KW-1133">Transmembrane helix</keyword>
<dbReference type="Proteomes" id="UP001477870">
    <property type="component" value="Unassembled WGS sequence"/>
</dbReference>
<feature type="transmembrane region" description="Helical" evidence="1">
    <location>
        <begin position="90"/>
        <end position="112"/>
    </location>
</feature>
<dbReference type="PANTHER" id="PTHR42709">
    <property type="entry name" value="ALKALINE PHOSPHATASE LIKE PROTEIN"/>
    <property type="match status" value="1"/>
</dbReference>
<evidence type="ECO:0000259" key="2">
    <source>
        <dbReference type="Pfam" id="PF09335"/>
    </source>
</evidence>
<organism evidence="3 4">
    <name type="scientific">Ahrensia kielensis</name>
    <dbReference type="NCBI Taxonomy" id="76980"/>
    <lineage>
        <taxon>Bacteria</taxon>
        <taxon>Pseudomonadati</taxon>
        <taxon>Pseudomonadota</taxon>
        <taxon>Alphaproteobacteria</taxon>
        <taxon>Hyphomicrobiales</taxon>
        <taxon>Ahrensiaceae</taxon>
        <taxon>Ahrensia</taxon>
    </lineage>
</organism>